<evidence type="ECO:0000256" key="5">
    <source>
        <dbReference type="RuleBase" id="RU361277"/>
    </source>
</evidence>
<gene>
    <name evidence="7" type="ORF">O9G_000462</name>
</gene>
<dbReference type="InterPro" id="IPR047109">
    <property type="entry name" value="CAD-like"/>
</dbReference>
<dbReference type="HOGENOM" id="CLU_026673_20_2_1"/>
<dbReference type="CDD" id="cd05283">
    <property type="entry name" value="CAD1"/>
    <property type="match status" value="1"/>
</dbReference>
<dbReference type="OrthoDB" id="1879366at2759"/>
<dbReference type="PROSITE" id="PS00059">
    <property type="entry name" value="ADH_ZINC"/>
    <property type="match status" value="1"/>
</dbReference>
<dbReference type="PANTHER" id="PTHR42683">
    <property type="entry name" value="ALDEHYDE REDUCTASE"/>
    <property type="match status" value="1"/>
</dbReference>
<dbReference type="Pfam" id="PF00107">
    <property type="entry name" value="ADH_zinc_N"/>
    <property type="match status" value="1"/>
</dbReference>
<dbReference type="SUPFAM" id="SSF50129">
    <property type="entry name" value="GroES-like"/>
    <property type="match status" value="1"/>
</dbReference>
<accession>A0A075AYA5</accession>
<dbReference type="InterPro" id="IPR002328">
    <property type="entry name" value="ADH_Zn_CS"/>
</dbReference>
<dbReference type="SMART" id="SM00829">
    <property type="entry name" value="PKS_ER"/>
    <property type="match status" value="1"/>
</dbReference>
<keyword evidence="3 5" id="KW-0862">Zinc</keyword>
<evidence type="ECO:0000313" key="7">
    <source>
        <dbReference type="EMBL" id="EPZ33687.1"/>
    </source>
</evidence>
<dbReference type="STRING" id="988480.A0A075AYA5"/>
<evidence type="ECO:0000313" key="8">
    <source>
        <dbReference type="Proteomes" id="UP000030755"/>
    </source>
</evidence>
<dbReference type="OMA" id="MEWGQFE"/>
<dbReference type="AlphaFoldDB" id="A0A075AYA5"/>
<dbReference type="GO" id="GO:0008270">
    <property type="term" value="F:zinc ion binding"/>
    <property type="evidence" value="ECO:0007669"/>
    <property type="project" value="InterPro"/>
</dbReference>
<evidence type="ECO:0000256" key="3">
    <source>
        <dbReference type="ARBA" id="ARBA00022833"/>
    </source>
</evidence>
<evidence type="ECO:0000259" key="6">
    <source>
        <dbReference type="SMART" id="SM00829"/>
    </source>
</evidence>
<dbReference type="InterPro" id="IPR013154">
    <property type="entry name" value="ADH-like_N"/>
</dbReference>
<feature type="domain" description="Enoyl reductase (ER)" evidence="6">
    <location>
        <begin position="33"/>
        <end position="364"/>
    </location>
</feature>
<sequence length="366" mass="39622">MSSPYNIIIAISVAQASMTQAEIEAYACHSKGSPIQKWTYKAHPLGPHDIEIEISHCGICHSDIHTLDSGWGPTMYPVVVGHEIIGKITAKGPEVSHLNVGDRVGVGAMVSSCLKSNCPDCTNNNDPCCSGCVFTYNSKYPDGHIAYGGYAKKTRVDSNCAFKIPENIPSEYAAPLLCAGVTTYTPLRRYGCGPGKTVGVIGIGGLGHLGLQFAKAMGADRVYAFSTSPNKEKEAKTLGATDFVNLNQPVSQLSSVMKSIDLLLVSTCAPQAPWDLYLSFLKTNGKLLLVGLPEYKISFVPGVLVMKNLSIIGSLIGSRNDIREMLKLCDEKNIRPMIDVLPMEKVNEGIARVRKNDVRYRIVLQN</sequence>
<evidence type="ECO:0000256" key="4">
    <source>
        <dbReference type="ARBA" id="ARBA00023002"/>
    </source>
</evidence>
<dbReference type="PROSITE" id="PS00065">
    <property type="entry name" value="D_2_HYDROXYACID_DH_1"/>
    <property type="match status" value="1"/>
</dbReference>
<reference evidence="7 8" key="1">
    <citation type="journal article" date="2013" name="Curr. Biol.">
        <title>Shared signatures of parasitism and phylogenomics unite Cryptomycota and microsporidia.</title>
        <authorList>
            <person name="James T.Y."/>
            <person name="Pelin A."/>
            <person name="Bonen L."/>
            <person name="Ahrendt S."/>
            <person name="Sain D."/>
            <person name="Corradi N."/>
            <person name="Stajich J.E."/>
        </authorList>
    </citation>
    <scope>NUCLEOTIDE SEQUENCE [LARGE SCALE GENOMIC DNA]</scope>
    <source>
        <strain evidence="7 8">CSF55</strain>
    </source>
</reference>
<dbReference type="Proteomes" id="UP000030755">
    <property type="component" value="Unassembled WGS sequence"/>
</dbReference>
<keyword evidence="8" id="KW-1185">Reference proteome</keyword>
<proteinExistence type="inferred from homology"/>
<dbReference type="GO" id="GO:0016616">
    <property type="term" value="F:oxidoreductase activity, acting on the CH-OH group of donors, NAD or NADP as acceptor"/>
    <property type="evidence" value="ECO:0007669"/>
    <property type="project" value="InterPro"/>
</dbReference>
<dbReference type="Gene3D" id="3.40.50.720">
    <property type="entry name" value="NAD(P)-binding Rossmann-like Domain"/>
    <property type="match status" value="1"/>
</dbReference>
<comment type="cofactor">
    <cofactor evidence="1 5">
        <name>Zn(2+)</name>
        <dbReference type="ChEBI" id="CHEBI:29105"/>
    </cofactor>
</comment>
<dbReference type="Gene3D" id="3.90.180.10">
    <property type="entry name" value="Medium-chain alcohol dehydrogenases, catalytic domain"/>
    <property type="match status" value="1"/>
</dbReference>
<dbReference type="InterPro" id="IPR020843">
    <property type="entry name" value="ER"/>
</dbReference>
<evidence type="ECO:0000256" key="1">
    <source>
        <dbReference type="ARBA" id="ARBA00001947"/>
    </source>
</evidence>
<dbReference type="SUPFAM" id="SSF51735">
    <property type="entry name" value="NAD(P)-binding Rossmann-fold domains"/>
    <property type="match status" value="1"/>
</dbReference>
<comment type="similarity">
    <text evidence="5">Belongs to the zinc-containing alcohol dehydrogenase family.</text>
</comment>
<keyword evidence="2 5" id="KW-0479">Metal-binding</keyword>
<organism evidence="7 8">
    <name type="scientific">Rozella allomycis (strain CSF55)</name>
    <dbReference type="NCBI Taxonomy" id="988480"/>
    <lineage>
        <taxon>Eukaryota</taxon>
        <taxon>Fungi</taxon>
        <taxon>Fungi incertae sedis</taxon>
        <taxon>Cryptomycota</taxon>
        <taxon>Cryptomycota incertae sedis</taxon>
        <taxon>Rozella</taxon>
    </lineage>
</organism>
<protein>
    <submittedName>
        <fullName evidence="7">GroES-like domain-containing protein</fullName>
    </submittedName>
</protein>
<dbReference type="FunFam" id="3.40.50.720:FF:000022">
    <property type="entry name" value="Cinnamyl alcohol dehydrogenase"/>
    <property type="match status" value="1"/>
</dbReference>
<dbReference type="EMBL" id="KE561047">
    <property type="protein sequence ID" value="EPZ33687.1"/>
    <property type="molecule type" value="Genomic_DNA"/>
</dbReference>
<evidence type="ECO:0000256" key="2">
    <source>
        <dbReference type="ARBA" id="ARBA00022723"/>
    </source>
</evidence>
<dbReference type="InterPro" id="IPR029752">
    <property type="entry name" value="D-isomer_DH_CS1"/>
</dbReference>
<dbReference type="InterPro" id="IPR036291">
    <property type="entry name" value="NAD(P)-bd_dom_sf"/>
</dbReference>
<dbReference type="InterPro" id="IPR013149">
    <property type="entry name" value="ADH-like_C"/>
</dbReference>
<keyword evidence="4" id="KW-0560">Oxidoreductase</keyword>
<name>A0A075AYA5_ROZAC</name>
<dbReference type="InterPro" id="IPR011032">
    <property type="entry name" value="GroES-like_sf"/>
</dbReference>
<dbReference type="Pfam" id="PF08240">
    <property type="entry name" value="ADH_N"/>
    <property type="match status" value="1"/>
</dbReference>